<evidence type="ECO:0000256" key="6">
    <source>
        <dbReference type="ARBA" id="ARBA00022490"/>
    </source>
</evidence>
<dbReference type="GO" id="GO:0043998">
    <property type="term" value="F:histone H2A acetyltransferase activity"/>
    <property type="evidence" value="ECO:0007669"/>
    <property type="project" value="InterPro"/>
</dbReference>
<evidence type="ECO:0000259" key="12">
    <source>
        <dbReference type="PROSITE" id="PS51186"/>
    </source>
</evidence>
<evidence type="ECO:0000256" key="2">
    <source>
        <dbReference type="ARBA" id="ARBA00004496"/>
    </source>
</evidence>
<protein>
    <recommendedName>
        <fullName evidence="5">N-alpha-acetyltransferase 40</fullName>
        <ecNumber evidence="4">2.3.1.257</ecNumber>
    </recommendedName>
</protein>
<evidence type="ECO:0000256" key="7">
    <source>
        <dbReference type="ARBA" id="ARBA00022679"/>
    </source>
</evidence>
<evidence type="ECO:0000256" key="10">
    <source>
        <dbReference type="ARBA" id="ARBA00047821"/>
    </source>
</evidence>
<dbReference type="CDD" id="cd04301">
    <property type="entry name" value="NAT_SF"/>
    <property type="match status" value="1"/>
</dbReference>
<dbReference type="InterPro" id="IPR000182">
    <property type="entry name" value="GNAT_dom"/>
</dbReference>
<dbReference type="Pfam" id="PF00583">
    <property type="entry name" value="Acetyltransf_1"/>
    <property type="match status" value="1"/>
</dbReference>
<dbReference type="AlphaFoldDB" id="A0A9N6WV47"/>
<evidence type="ECO:0000256" key="3">
    <source>
        <dbReference type="ARBA" id="ARBA00008870"/>
    </source>
</evidence>
<comment type="similarity">
    <text evidence="3">Belongs to the acetyltransferase family. NAA40 subfamily.</text>
</comment>
<dbReference type="SUPFAM" id="SSF55729">
    <property type="entry name" value="Acyl-CoA N-acyltransferases (Nat)"/>
    <property type="match status" value="1"/>
</dbReference>
<dbReference type="PANTHER" id="PTHR20531:SF1">
    <property type="entry name" value="N-ALPHA-ACETYLTRANSFERASE 40"/>
    <property type="match status" value="1"/>
</dbReference>
<dbReference type="GO" id="GO:0010485">
    <property type="term" value="F:histone H4 acetyltransferase activity"/>
    <property type="evidence" value="ECO:0007669"/>
    <property type="project" value="InterPro"/>
</dbReference>
<keyword evidence="9" id="KW-0012">Acyltransferase</keyword>
<evidence type="ECO:0000256" key="8">
    <source>
        <dbReference type="ARBA" id="ARBA00023242"/>
    </source>
</evidence>
<dbReference type="GO" id="GO:0005737">
    <property type="term" value="C:cytoplasm"/>
    <property type="evidence" value="ECO:0007669"/>
    <property type="project" value="UniProtKB-SubCell"/>
</dbReference>
<dbReference type="EMBL" id="OC989325">
    <property type="protein sequence ID" value="CAG4645980.1"/>
    <property type="molecule type" value="Genomic_DNA"/>
</dbReference>
<evidence type="ECO:0000256" key="11">
    <source>
        <dbReference type="ARBA" id="ARBA00049524"/>
    </source>
</evidence>
<evidence type="ECO:0000256" key="4">
    <source>
        <dbReference type="ARBA" id="ARBA00012950"/>
    </source>
</evidence>
<evidence type="ECO:0000256" key="9">
    <source>
        <dbReference type="ARBA" id="ARBA00023315"/>
    </source>
</evidence>
<dbReference type="Gene3D" id="3.40.630.30">
    <property type="match status" value="1"/>
</dbReference>
<dbReference type="GO" id="GO:0005634">
    <property type="term" value="C:nucleus"/>
    <property type="evidence" value="ECO:0007669"/>
    <property type="project" value="UniProtKB-SubCell"/>
</dbReference>
<evidence type="ECO:0000256" key="1">
    <source>
        <dbReference type="ARBA" id="ARBA00004123"/>
    </source>
</evidence>
<dbReference type="PANTHER" id="PTHR20531">
    <property type="entry name" value="N-ALPHA-ACETYLTRANSFERASE 40"/>
    <property type="match status" value="1"/>
</dbReference>
<proteinExistence type="inferred from homology"/>
<gene>
    <name evidence="13" type="primary">EOG090X0MNC</name>
</gene>
<name>A0A9N6WV47_9CRUS</name>
<evidence type="ECO:0000313" key="13">
    <source>
        <dbReference type="EMBL" id="CAG4645980.1"/>
    </source>
</evidence>
<sequence>MQAMYEASQWGWNWESKQKELFSTQAAYLIGYRVTESQNIPVAFSHFRFDLDYERPVVYCYELQLEKECRRQGIGRFMLNTLESMAVNADIPLVVLTVFKHNEDAIAFFHSCGYLLDETNPDDKDYTILSKQMKTKSSNRES</sequence>
<dbReference type="GO" id="GO:1990189">
    <property type="term" value="F:protein N-terminal-serine acetyltransferase activity"/>
    <property type="evidence" value="ECO:0007669"/>
    <property type="project" value="UniProtKB-EC"/>
</dbReference>
<evidence type="ECO:0000256" key="5">
    <source>
        <dbReference type="ARBA" id="ARBA00015043"/>
    </source>
</evidence>
<keyword evidence="6" id="KW-0963">Cytoplasm</keyword>
<feature type="domain" description="N-acetyltransferase" evidence="12">
    <location>
        <begin position="1"/>
        <end position="134"/>
    </location>
</feature>
<comment type="catalytic activity">
    <reaction evidence="10">
        <text>N-terminal L-seryl-[histone H2A] + acetyl-CoA = N-terminal N(alpha)-acetyl-L-seryl-[histone H2A] + CoA + H(+)</text>
        <dbReference type="Rhea" id="RHEA:50600"/>
        <dbReference type="Rhea" id="RHEA-COMP:12742"/>
        <dbReference type="Rhea" id="RHEA-COMP:12744"/>
        <dbReference type="ChEBI" id="CHEBI:15378"/>
        <dbReference type="ChEBI" id="CHEBI:57287"/>
        <dbReference type="ChEBI" id="CHEBI:57288"/>
        <dbReference type="ChEBI" id="CHEBI:64738"/>
        <dbReference type="ChEBI" id="CHEBI:83690"/>
        <dbReference type="EC" id="2.3.1.257"/>
    </reaction>
</comment>
<dbReference type="InterPro" id="IPR039949">
    <property type="entry name" value="NAA40"/>
</dbReference>
<reference evidence="13" key="1">
    <citation type="submission" date="2021-04" db="EMBL/GenBank/DDBJ databases">
        <authorList>
            <person name="Cornetti L."/>
        </authorList>
    </citation>
    <scope>NUCLEOTIDE SEQUENCE</scope>
</reference>
<accession>A0A9N6WV47</accession>
<organism evidence="13">
    <name type="scientific">Lynceus sp. MCZ IZ 141354</name>
    <dbReference type="NCBI Taxonomy" id="1930659"/>
    <lineage>
        <taxon>Eukaryota</taxon>
        <taxon>Metazoa</taxon>
        <taxon>Ecdysozoa</taxon>
        <taxon>Arthropoda</taxon>
        <taxon>Crustacea</taxon>
        <taxon>Branchiopoda</taxon>
        <taxon>Diplostraca</taxon>
        <taxon>Laevicaudata</taxon>
        <taxon>Lynceidae</taxon>
        <taxon>Lynceus</taxon>
    </lineage>
</organism>
<comment type="subcellular location">
    <subcellularLocation>
        <location evidence="2">Cytoplasm</location>
    </subcellularLocation>
    <subcellularLocation>
        <location evidence="1">Nucleus</location>
    </subcellularLocation>
</comment>
<dbReference type="PROSITE" id="PS51186">
    <property type="entry name" value="GNAT"/>
    <property type="match status" value="1"/>
</dbReference>
<dbReference type="InterPro" id="IPR016181">
    <property type="entry name" value="Acyl_CoA_acyltransferase"/>
</dbReference>
<keyword evidence="8" id="KW-0539">Nucleus</keyword>
<comment type="catalytic activity">
    <reaction evidence="11">
        <text>N-terminal L-seryl-[histone H4] + acetyl-CoA = N-terminal N(alpha)-acetyl-L-seryl-[histone H4] + CoA + H(+)</text>
        <dbReference type="Rhea" id="RHEA:50596"/>
        <dbReference type="Rhea" id="RHEA-COMP:12740"/>
        <dbReference type="Rhea" id="RHEA-COMP:12743"/>
        <dbReference type="ChEBI" id="CHEBI:15378"/>
        <dbReference type="ChEBI" id="CHEBI:57287"/>
        <dbReference type="ChEBI" id="CHEBI:57288"/>
        <dbReference type="ChEBI" id="CHEBI:64738"/>
        <dbReference type="ChEBI" id="CHEBI:83690"/>
        <dbReference type="EC" id="2.3.1.257"/>
    </reaction>
</comment>
<keyword evidence="7" id="KW-0808">Transferase</keyword>
<dbReference type="EC" id="2.3.1.257" evidence="4"/>